<name>A0A5B2UX65_9PSED</name>
<dbReference type="EMBL" id="LT629800">
    <property type="protein sequence ID" value="SDU99010.1"/>
    <property type="molecule type" value="Genomic_DNA"/>
</dbReference>
<dbReference type="GO" id="GO:0016740">
    <property type="term" value="F:transferase activity"/>
    <property type="evidence" value="ECO:0007669"/>
    <property type="project" value="UniProtKB-KW"/>
</dbReference>
<sequence length="455" mass="50499">MMLERYMDNYLPASVAATKPGVYFDTASRLAACASKHDWADTELQTLEFLSKRIEISRCIYDSYLESGARASSTLLVAELQPLALLLLFKDFQRLSAAGNDNSAIKRLNAILRLLDYLSTNKVVLAEELLSLINTKAEQFLQALQHANTQPTEALVTPEVMPAGALPLTVLFWEGPIARAYLATLKSMGLKPKKIIHLVAKNDLSTKKPVGRFLPGLMKLAYAQSKQKNSIHHWSATLQKTETALYQKVRGTIESSLAFSKDVLDDALALGDLEEYCADVETLMIDNLADEALSTRLTALPQTQILFTGGGIVPKKLLEISSLKFIHIHPGYLPDVRGADCALWSHLMKGRTSATCFYMAPGIDDGDVIFAAYLPTLKFATATTETELKTLYRATYAFFDPWIRACVLRRSLSLTKGFTTVAAHPQSEASSVTYHFMHERIQRVAFDRIFPVARP</sequence>
<dbReference type="SUPFAM" id="SSF53328">
    <property type="entry name" value="Formyltransferase"/>
    <property type="match status" value="1"/>
</dbReference>
<keyword evidence="4" id="KW-1185">Reference proteome</keyword>
<proteinExistence type="predicted"/>
<dbReference type="AlphaFoldDB" id="A0A5B2UX65"/>
<evidence type="ECO:0000313" key="3">
    <source>
        <dbReference type="EMBL" id="SDU99010.1"/>
    </source>
</evidence>
<reference evidence="3 4" key="1">
    <citation type="submission" date="2016-10" db="EMBL/GenBank/DDBJ databases">
        <authorList>
            <person name="Varghese N."/>
            <person name="Submissions S."/>
        </authorList>
    </citation>
    <scope>NUCLEOTIDE SEQUENCE [LARGE SCALE GENOMIC DNA]</scope>
    <source>
        <strain evidence="3 4">BS2771</strain>
    </source>
</reference>
<keyword evidence="3" id="KW-0808">Transferase</keyword>
<accession>A0A5B2UX65</accession>
<dbReference type="Proteomes" id="UP000199620">
    <property type="component" value="Chromosome I"/>
</dbReference>
<dbReference type="RefSeq" id="WP_090291598.1">
    <property type="nucleotide sequence ID" value="NZ_BMNU01000005.1"/>
</dbReference>
<evidence type="ECO:0000313" key="2">
    <source>
        <dbReference type="EMBL" id="KAA2231068.1"/>
    </source>
</evidence>
<evidence type="ECO:0000259" key="1">
    <source>
        <dbReference type="Pfam" id="PF00551"/>
    </source>
</evidence>
<dbReference type="Proteomes" id="UP000325296">
    <property type="component" value="Unassembled WGS sequence"/>
</dbReference>
<reference evidence="2 5" key="2">
    <citation type="submission" date="2019-09" db="EMBL/GenBank/DDBJ databases">
        <title>Draft genome sequence of Pseudomonas brenneri CCUG 51514(T).</title>
        <authorList>
            <person name="Tunovic T."/>
            <person name="Pineiro-Iglesias B."/>
            <person name="Unosson C."/>
            <person name="Inganas E."/>
            <person name="Ohlen M."/>
            <person name="Cardew S."/>
            <person name="Jensie-Markopoulos S."/>
            <person name="Salva-Serra F."/>
            <person name="Jaen-Luchoro D."/>
            <person name="Svensson-Stadler L."/>
            <person name="Chun J."/>
            <person name="Moore E."/>
        </authorList>
    </citation>
    <scope>NUCLEOTIDE SEQUENCE [LARGE SCALE GENOMIC DNA]</scope>
    <source>
        <strain evidence="2 5">CCUG 51514</strain>
    </source>
</reference>
<gene>
    <name evidence="2" type="ORF">F1720_08970</name>
    <name evidence="3" type="ORF">SAMN04490181_2666</name>
</gene>
<protein>
    <submittedName>
        <fullName evidence="3">Formyl transferase</fullName>
    </submittedName>
</protein>
<dbReference type="Gene3D" id="3.40.50.170">
    <property type="entry name" value="Formyl transferase, N-terminal domain"/>
    <property type="match status" value="1"/>
</dbReference>
<dbReference type="OrthoDB" id="467573at2"/>
<dbReference type="InterPro" id="IPR002376">
    <property type="entry name" value="Formyl_transf_N"/>
</dbReference>
<dbReference type="Pfam" id="PF00551">
    <property type="entry name" value="Formyl_trans_N"/>
    <property type="match status" value="1"/>
</dbReference>
<evidence type="ECO:0000313" key="5">
    <source>
        <dbReference type="Proteomes" id="UP000325296"/>
    </source>
</evidence>
<feature type="domain" description="Formyl transferase N-terminal" evidence="1">
    <location>
        <begin position="306"/>
        <end position="383"/>
    </location>
</feature>
<organism evidence="2 5">
    <name type="scientific">Pseudomonas brenneri</name>
    <dbReference type="NCBI Taxonomy" id="129817"/>
    <lineage>
        <taxon>Bacteria</taxon>
        <taxon>Pseudomonadati</taxon>
        <taxon>Pseudomonadota</taxon>
        <taxon>Gammaproteobacteria</taxon>
        <taxon>Pseudomonadales</taxon>
        <taxon>Pseudomonadaceae</taxon>
        <taxon>Pseudomonas</taxon>
    </lineage>
</organism>
<dbReference type="EMBL" id="VUOL01000004">
    <property type="protein sequence ID" value="KAA2231068.1"/>
    <property type="molecule type" value="Genomic_DNA"/>
</dbReference>
<evidence type="ECO:0000313" key="4">
    <source>
        <dbReference type="Proteomes" id="UP000199620"/>
    </source>
</evidence>
<dbReference type="InterPro" id="IPR036477">
    <property type="entry name" value="Formyl_transf_N_sf"/>
</dbReference>